<dbReference type="Proteomes" id="UP000326268">
    <property type="component" value="Unassembled WGS sequence"/>
</dbReference>
<gene>
    <name evidence="2" type="ORF">BDV27DRAFT_5561</name>
</gene>
<evidence type="ECO:0000256" key="1">
    <source>
        <dbReference type="SAM" id="Phobius"/>
    </source>
</evidence>
<keyword evidence="1" id="KW-0472">Membrane</keyword>
<evidence type="ECO:0000313" key="2">
    <source>
        <dbReference type="EMBL" id="KAE8369472.1"/>
    </source>
</evidence>
<feature type="transmembrane region" description="Helical" evidence="1">
    <location>
        <begin position="12"/>
        <end position="31"/>
    </location>
</feature>
<name>A0A5N7AHY1_9EURO</name>
<organism evidence="2 3">
    <name type="scientific">Aspergillus caelatus</name>
    <dbReference type="NCBI Taxonomy" id="61420"/>
    <lineage>
        <taxon>Eukaryota</taxon>
        <taxon>Fungi</taxon>
        <taxon>Dikarya</taxon>
        <taxon>Ascomycota</taxon>
        <taxon>Pezizomycotina</taxon>
        <taxon>Eurotiomycetes</taxon>
        <taxon>Eurotiomycetidae</taxon>
        <taxon>Eurotiales</taxon>
        <taxon>Aspergillaceae</taxon>
        <taxon>Aspergillus</taxon>
        <taxon>Aspergillus subgen. Circumdati</taxon>
    </lineage>
</organism>
<protein>
    <submittedName>
        <fullName evidence="2">Uncharacterized protein</fullName>
    </submittedName>
</protein>
<dbReference type="RefSeq" id="XP_031932553.1">
    <property type="nucleotide sequence ID" value="XM_032076924.1"/>
</dbReference>
<evidence type="ECO:0000313" key="3">
    <source>
        <dbReference type="Proteomes" id="UP000326268"/>
    </source>
</evidence>
<accession>A0A5N7AHY1</accession>
<keyword evidence="1" id="KW-0812">Transmembrane</keyword>
<dbReference type="AlphaFoldDB" id="A0A5N7AHY1"/>
<keyword evidence="1" id="KW-1133">Transmembrane helix</keyword>
<dbReference type="OrthoDB" id="10375468at2759"/>
<feature type="transmembrane region" description="Helical" evidence="1">
    <location>
        <begin position="51"/>
        <end position="73"/>
    </location>
</feature>
<reference evidence="2 3" key="1">
    <citation type="submission" date="2019-04" db="EMBL/GenBank/DDBJ databases">
        <title>Friends and foes A comparative genomics studyof 23 Aspergillus species from section Flavi.</title>
        <authorList>
            <consortium name="DOE Joint Genome Institute"/>
            <person name="Kjaerbolling I."/>
            <person name="Vesth T."/>
            <person name="Frisvad J.C."/>
            <person name="Nybo J.L."/>
            <person name="Theobald S."/>
            <person name="Kildgaard S."/>
            <person name="Isbrandt T."/>
            <person name="Kuo A."/>
            <person name="Sato A."/>
            <person name="Lyhne E.K."/>
            <person name="Kogle M.E."/>
            <person name="Wiebenga A."/>
            <person name="Kun R.S."/>
            <person name="Lubbers R.J."/>
            <person name="Makela M.R."/>
            <person name="Barry K."/>
            <person name="Chovatia M."/>
            <person name="Clum A."/>
            <person name="Daum C."/>
            <person name="Haridas S."/>
            <person name="He G."/>
            <person name="LaButti K."/>
            <person name="Lipzen A."/>
            <person name="Mondo S."/>
            <person name="Riley R."/>
            <person name="Salamov A."/>
            <person name="Simmons B.A."/>
            <person name="Magnuson J.K."/>
            <person name="Henrissat B."/>
            <person name="Mortensen U.H."/>
            <person name="Larsen T.O."/>
            <person name="Devries R.P."/>
            <person name="Grigoriev I.V."/>
            <person name="Machida M."/>
            <person name="Baker S.E."/>
            <person name="Andersen M.R."/>
        </authorList>
    </citation>
    <scope>NUCLEOTIDE SEQUENCE [LARGE SCALE GENOMIC DNA]</scope>
    <source>
        <strain evidence="2 3">CBS 763.97</strain>
    </source>
</reference>
<sequence>MVDVTKSNRPVGAVRFLWLLVRTSSMIQIMIHETQETTPRLMHSIPWGYLTRLLFLPLISFFCSEASSWCLYLHGQRV</sequence>
<dbReference type="EMBL" id="ML737573">
    <property type="protein sequence ID" value="KAE8369472.1"/>
    <property type="molecule type" value="Genomic_DNA"/>
</dbReference>
<keyword evidence="3" id="KW-1185">Reference proteome</keyword>
<dbReference type="GeneID" id="43661370"/>
<proteinExistence type="predicted"/>